<evidence type="ECO:0000313" key="2">
    <source>
        <dbReference type="Proteomes" id="UP001322277"/>
    </source>
</evidence>
<dbReference type="RefSeq" id="XP_062783325.1">
    <property type="nucleotide sequence ID" value="XM_062927274.1"/>
</dbReference>
<dbReference type="GeneID" id="87947618"/>
<dbReference type="Proteomes" id="UP001322277">
    <property type="component" value="Chromosome 7"/>
</dbReference>
<keyword evidence="2" id="KW-1185">Reference proteome</keyword>
<name>A0AAX4ISA2_9PEZI</name>
<proteinExistence type="predicted"/>
<gene>
    <name evidence="1" type="ORF">CDEST_11118</name>
</gene>
<dbReference type="AlphaFoldDB" id="A0AAX4ISA2"/>
<protein>
    <submittedName>
        <fullName evidence="1">Uncharacterized protein</fullName>
    </submittedName>
</protein>
<reference evidence="2" key="1">
    <citation type="journal article" date="2023" name="bioRxiv">
        <title>Complete genome of the Medicago anthracnose fungus, Colletotrichum destructivum, reveals a mini-chromosome-like region within a core chromosome.</title>
        <authorList>
            <person name="Lapalu N."/>
            <person name="Simon A."/>
            <person name="Lu A."/>
            <person name="Plaumann P.-L."/>
            <person name="Amselem J."/>
            <person name="Pigne S."/>
            <person name="Auger A."/>
            <person name="Koch C."/>
            <person name="Dallery J.-F."/>
            <person name="O'Connell R.J."/>
        </authorList>
    </citation>
    <scope>NUCLEOTIDE SEQUENCE [LARGE SCALE GENOMIC DNA]</scope>
    <source>
        <strain evidence="2">CBS 520.97</strain>
    </source>
</reference>
<dbReference type="KEGG" id="cdet:87947618"/>
<sequence>MLLEKLGHCLAMRFAHADPSGRRDRLPHLLSERLSQQGALNLVLVSGCWSEASRPSGFEIRGPHVAGMPEAVLRCRTGGATRFDGRP</sequence>
<accession>A0AAX4ISA2</accession>
<organism evidence="1 2">
    <name type="scientific">Colletotrichum destructivum</name>
    <dbReference type="NCBI Taxonomy" id="34406"/>
    <lineage>
        <taxon>Eukaryota</taxon>
        <taxon>Fungi</taxon>
        <taxon>Dikarya</taxon>
        <taxon>Ascomycota</taxon>
        <taxon>Pezizomycotina</taxon>
        <taxon>Sordariomycetes</taxon>
        <taxon>Hypocreomycetidae</taxon>
        <taxon>Glomerellales</taxon>
        <taxon>Glomerellaceae</taxon>
        <taxon>Colletotrichum</taxon>
        <taxon>Colletotrichum destructivum species complex</taxon>
    </lineage>
</organism>
<evidence type="ECO:0000313" key="1">
    <source>
        <dbReference type="EMBL" id="WQF86104.1"/>
    </source>
</evidence>
<dbReference type="EMBL" id="CP137311">
    <property type="protein sequence ID" value="WQF86104.1"/>
    <property type="molecule type" value="Genomic_DNA"/>
</dbReference>